<dbReference type="NCBIfam" id="TIGR04057">
    <property type="entry name" value="SusC_RagA_signa"/>
    <property type="match status" value="1"/>
</dbReference>
<dbReference type="InterPro" id="IPR012910">
    <property type="entry name" value="Plug_dom"/>
</dbReference>
<dbReference type="FunFam" id="2.170.130.10:FF:000003">
    <property type="entry name" value="SusC/RagA family TonB-linked outer membrane protein"/>
    <property type="match status" value="1"/>
</dbReference>
<organism evidence="10 11">
    <name type="scientific">Sphingobacterium haloxyli</name>
    <dbReference type="NCBI Taxonomy" id="2100533"/>
    <lineage>
        <taxon>Bacteria</taxon>
        <taxon>Pseudomonadati</taxon>
        <taxon>Bacteroidota</taxon>
        <taxon>Sphingobacteriia</taxon>
        <taxon>Sphingobacteriales</taxon>
        <taxon>Sphingobacteriaceae</taxon>
        <taxon>Sphingobacterium</taxon>
    </lineage>
</organism>
<evidence type="ECO:0000256" key="4">
    <source>
        <dbReference type="ARBA" id="ARBA00022692"/>
    </source>
</evidence>
<dbReference type="GO" id="GO:0009279">
    <property type="term" value="C:cell outer membrane"/>
    <property type="evidence" value="ECO:0007669"/>
    <property type="project" value="UniProtKB-SubCell"/>
</dbReference>
<evidence type="ECO:0000256" key="6">
    <source>
        <dbReference type="ARBA" id="ARBA00023237"/>
    </source>
</evidence>
<dbReference type="PROSITE" id="PS52016">
    <property type="entry name" value="TONB_DEPENDENT_REC_3"/>
    <property type="match status" value="1"/>
</dbReference>
<dbReference type="SUPFAM" id="SSF56935">
    <property type="entry name" value="Porins"/>
    <property type="match status" value="1"/>
</dbReference>
<dbReference type="Gene3D" id="2.40.170.20">
    <property type="entry name" value="TonB-dependent receptor, beta-barrel domain"/>
    <property type="match status" value="1"/>
</dbReference>
<feature type="domain" description="TonB-dependent receptor plug" evidence="9">
    <location>
        <begin position="122"/>
        <end position="227"/>
    </location>
</feature>
<dbReference type="EMBL" id="PVBQ01000006">
    <property type="protein sequence ID" value="PRD47489.1"/>
    <property type="molecule type" value="Genomic_DNA"/>
</dbReference>
<evidence type="ECO:0000256" key="8">
    <source>
        <dbReference type="SAM" id="SignalP"/>
    </source>
</evidence>
<name>A0A2S9J432_9SPHI</name>
<evidence type="ECO:0000256" key="3">
    <source>
        <dbReference type="ARBA" id="ARBA00022452"/>
    </source>
</evidence>
<gene>
    <name evidence="10" type="ORF">C5745_09205</name>
</gene>
<dbReference type="InterPro" id="IPR023996">
    <property type="entry name" value="TonB-dep_OMP_SusC/RagA"/>
</dbReference>
<accession>A0A2S9J432</accession>
<sequence>MSRITTCSYAYLTLLLLLSSSLSLRAQTRTIQGVVTDAFTGEPLVGVSVQVSDQLNSTSTEGGGHYNLAVDDSAVELIFSYLGYDTKRLPLTSSTINVSLEVSSKDLDEVVVVAYGTSRRGNITGSVSTINNKQLENRQVSDISKAFEGQVPGLQSVASSGQPGTGAAIRIRGIGSINASADPLYVVDGSPYMGDINAINPNDIQSVSVLKDAASSALYGSRGANGVIIITTKSGQAGEKAAINVNFTQGATNRAVNDYEQVTTDEYFMLYWEALRNKNLSSNLNPEQAARNASSTLLTDLNINPYGPDYPQPIGLDGQLVAGARPLWNDNWADVLQRTGSRTQADLNLSGGGENHTYFISGGYLNENGIAIESGYRRYNVRSNIDAKLRPWLNAGINFAGSSSLQQYPQSEDSNTANIINFSRLVPSFYPYYKRNPDGSYQTDAYNNKVWDFGDYRPSGATPRNNLAASLPLDKNDILRENVSTRAYLEAILHPTLKFRSTYSVDYINSNTHDYTNPIYGNSAERGGTVYKSNVRTVAQTWNNILTFDKEFDDHHLNLLAGHEYYDFHSANISGDRERFVLPGFYEPIAASQLNSFIGSSSDYRLLSFLGRAEYSYLNRYHLSASLRTDGSSRFAPESRWGTFWSVGGSWKIAEESFFQDQTLINQLTLRASYGGQGNDNLGTYYAHQGLYTIANNLGRGGTVTDRLPTPDLKWETNLNLNLGLDIAILQNRISLSAEYFNRQSKDLLFTMPLPPSSGYIGYDANIGSMKNTGFDIDLRTIPVRTSDFRWNLDVNFSHYRNQITELPTENNEPLDAGNKLLRIGGSIYDFYIPEWAGVDPENGNPLWYLADEDGNRSTKTTSIHGDAGRFIQGSSLPKLVGGINNSFSYKGVDFSALLSFSIGGQVLDNDYLMIMHNGNTPGRAWSKEILNRWTPENTETDVPRLTTDNLSWTSTSTRFLYSGTYARLKNVSIGYTIPQSVLSRIGIGNLRIFAVAENILTFYGHKGMDPEQTVNGATYYRYPAIRTISGGLQLGL</sequence>
<dbReference type="InterPro" id="IPR036942">
    <property type="entry name" value="Beta-barrel_TonB_sf"/>
</dbReference>
<keyword evidence="6 7" id="KW-0998">Cell outer membrane</keyword>
<feature type="chain" id="PRO_5015631028" evidence="8">
    <location>
        <begin position="27"/>
        <end position="1037"/>
    </location>
</feature>
<dbReference type="InterPro" id="IPR037066">
    <property type="entry name" value="Plug_dom_sf"/>
</dbReference>
<protein>
    <submittedName>
        <fullName evidence="10">SusC/RagA family protein</fullName>
    </submittedName>
</protein>
<keyword evidence="4 7" id="KW-0812">Transmembrane</keyword>
<evidence type="ECO:0000256" key="2">
    <source>
        <dbReference type="ARBA" id="ARBA00022448"/>
    </source>
</evidence>
<comment type="subcellular location">
    <subcellularLocation>
        <location evidence="1 7">Cell outer membrane</location>
        <topology evidence="1 7">Multi-pass membrane protein</topology>
    </subcellularLocation>
</comment>
<dbReference type="InterPro" id="IPR039426">
    <property type="entry name" value="TonB-dep_rcpt-like"/>
</dbReference>
<dbReference type="InterPro" id="IPR008969">
    <property type="entry name" value="CarboxyPept-like_regulatory"/>
</dbReference>
<dbReference type="AlphaFoldDB" id="A0A2S9J432"/>
<reference evidence="10 11" key="1">
    <citation type="submission" date="2018-02" db="EMBL/GenBank/DDBJ databases">
        <title>The draft genome of Sphingobacterium sp. 5JN-11.</title>
        <authorList>
            <person name="Liu L."/>
            <person name="Li L."/>
            <person name="Liang L."/>
            <person name="Zhang X."/>
            <person name="Wang T."/>
        </authorList>
    </citation>
    <scope>NUCLEOTIDE SEQUENCE [LARGE SCALE GENOMIC DNA]</scope>
    <source>
        <strain evidence="10 11">5JN-11</strain>
    </source>
</reference>
<keyword evidence="11" id="KW-1185">Reference proteome</keyword>
<evidence type="ECO:0000313" key="11">
    <source>
        <dbReference type="Proteomes" id="UP000239711"/>
    </source>
</evidence>
<dbReference type="Gene3D" id="2.60.40.1120">
    <property type="entry name" value="Carboxypeptidase-like, regulatory domain"/>
    <property type="match status" value="1"/>
</dbReference>
<keyword evidence="3 7" id="KW-1134">Transmembrane beta strand</keyword>
<keyword evidence="5 7" id="KW-0472">Membrane</keyword>
<evidence type="ECO:0000256" key="1">
    <source>
        <dbReference type="ARBA" id="ARBA00004571"/>
    </source>
</evidence>
<evidence type="ECO:0000259" key="9">
    <source>
        <dbReference type="Pfam" id="PF07715"/>
    </source>
</evidence>
<comment type="similarity">
    <text evidence="7">Belongs to the TonB-dependent receptor family.</text>
</comment>
<evidence type="ECO:0000256" key="5">
    <source>
        <dbReference type="ARBA" id="ARBA00023136"/>
    </source>
</evidence>
<proteinExistence type="inferred from homology"/>
<keyword evidence="2 7" id="KW-0813">Transport</keyword>
<comment type="caution">
    <text evidence="10">The sequence shown here is derived from an EMBL/GenBank/DDBJ whole genome shotgun (WGS) entry which is preliminary data.</text>
</comment>
<keyword evidence="8" id="KW-0732">Signal</keyword>
<feature type="signal peptide" evidence="8">
    <location>
        <begin position="1"/>
        <end position="26"/>
    </location>
</feature>
<dbReference type="NCBIfam" id="TIGR04056">
    <property type="entry name" value="OMP_RagA_SusC"/>
    <property type="match status" value="1"/>
</dbReference>
<evidence type="ECO:0000256" key="7">
    <source>
        <dbReference type="PROSITE-ProRule" id="PRU01360"/>
    </source>
</evidence>
<dbReference type="OrthoDB" id="9768177at2"/>
<dbReference type="InterPro" id="IPR023997">
    <property type="entry name" value="TonB-dep_OMP_SusC/RagA_CS"/>
</dbReference>
<evidence type="ECO:0000313" key="10">
    <source>
        <dbReference type="EMBL" id="PRD47489.1"/>
    </source>
</evidence>
<dbReference type="SUPFAM" id="SSF49464">
    <property type="entry name" value="Carboxypeptidase regulatory domain-like"/>
    <property type="match status" value="1"/>
</dbReference>
<dbReference type="Pfam" id="PF07715">
    <property type="entry name" value="Plug"/>
    <property type="match status" value="1"/>
</dbReference>
<dbReference type="Gene3D" id="2.170.130.10">
    <property type="entry name" value="TonB-dependent receptor, plug domain"/>
    <property type="match status" value="1"/>
</dbReference>
<dbReference type="RefSeq" id="WP_105716711.1">
    <property type="nucleotide sequence ID" value="NZ_PVBQ01000006.1"/>
</dbReference>
<dbReference type="Pfam" id="PF13715">
    <property type="entry name" value="CarbopepD_reg_2"/>
    <property type="match status" value="1"/>
</dbReference>
<dbReference type="Proteomes" id="UP000239711">
    <property type="component" value="Unassembled WGS sequence"/>
</dbReference>